<dbReference type="STRING" id="74545.EU96_0193"/>
<sequence>MKILFGLILCLTFQGIFLESSFALLDFNLRDFLENRVNQWPELYLPDFKLSDTSKDLIYPKWFEGNWLVTSQDIINDSEEPVIYKVNFFNNDSDLIVGNRAKNSESIGKAIFGDTLIKVVNDPKSINNQITYLKDDFYIESRIKGRNQIQDDDIFFADELVIQTAHKPGASRINQVETISKFQKCSEEILEVNNSIKPSICGVQYVASYGSKVGDPSIHAIKTNKYQLTFEFIESEH</sequence>
<comment type="caution">
    <text evidence="2">The sequence shown here is derived from an EMBL/GenBank/DDBJ whole genome shotgun (WGS) entry which is preliminary data.</text>
</comment>
<gene>
    <name evidence="2" type="ORF">EU96_0193</name>
</gene>
<dbReference type="Proteomes" id="UP000030445">
    <property type="component" value="Unassembled WGS sequence"/>
</dbReference>
<protein>
    <submittedName>
        <fullName evidence="2">Putative POLO box duplicated region</fullName>
    </submittedName>
</protein>
<evidence type="ECO:0000259" key="1">
    <source>
        <dbReference type="Pfam" id="PF20670"/>
    </source>
</evidence>
<dbReference type="InterPro" id="IPR049213">
    <property type="entry name" value="DUF6816"/>
</dbReference>
<evidence type="ECO:0000313" key="3">
    <source>
        <dbReference type="Proteomes" id="UP000030445"/>
    </source>
</evidence>
<name>A0A0A2ABC8_PROMR</name>
<dbReference type="eggNOG" id="ENOG5033ZG6">
    <property type="taxonomic scope" value="Bacteria"/>
</dbReference>
<evidence type="ECO:0000313" key="2">
    <source>
        <dbReference type="EMBL" id="KGF98885.1"/>
    </source>
</evidence>
<organism evidence="2 3">
    <name type="scientific">Prochlorococcus marinus str. MIT 9302</name>
    <dbReference type="NCBI Taxonomy" id="74545"/>
    <lineage>
        <taxon>Bacteria</taxon>
        <taxon>Bacillati</taxon>
        <taxon>Cyanobacteriota</taxon>
        <taxon>Cyanophyceae</taxon>
        <taxon>Synechococcales</taxon>
        <taxon>Prochlorococcaceae</taxon>
        <taxon>Prochlorococcus</taxon>
    </lineage>
</organism>
<dbReference type="AlphaFoldDB" id="A0A0A2ABC8"/>
<dbReference type="EMBL" id="JNAM01000002">
    <property type="protein sequence ID" value="KGF98885.1"/>
    <property type="molecule type" value="Genomic_DNA"/>
</dbReference>
<dbReference type="Pfam" id="PF20670">
    <property type="entry name" value="DUF6816"/>
    <property type="match status" value="1"/>
</dbReference>
<dbReference type="RefSeq" id="WP_080735236.1">
    <property type="nucleotide sequence ID" value="NZ_CP138951.1"/>
</dbReference>
<reference evidence="3" key="1">
    <citation type="journal article" date="2014" name="Sci. Data">
        <title>Genomes of diverse isolates of the marine cyanobacterium Prochlorococcus.</title>
        <authorList>
            <person name="Biller S."/>
            <person name="Berube P."/>
            <person name="Thompson J."/>
            <person name="Kelly L."/>
            <person name="Roggensack S."/>
            <person name="Awad L."/>
            <person name="Roache-Johnson K."/>
            <person name="Ding H."/>
            <person name="Giovannoni S.J."/>
            <person name="Moore L.R."/>
            <person name="Chisholm S.W."/>
        </authorList>
    </citation>
    <scope>NUCLEOTIDE SEQUENCE [LARGE SCALE GENOMIC DNA]</scope>
    <source>
        <strain evidence="3">MIT 9302</strain>
    </source>
</reference>
<dbReference type="OrthoDB" id="481107at2"/>
<accession>A0A0A2ABC8</accession>
<feature type="domain" description="DUF6816" evidence="1">
    <location>
        <begin position="76"/>
        <end position="209"/>
    </location>
</feature>
<proteinExistence type="predicted"/>